<evidence type="ECO:0000256" key="10">
    <source>
        <dbReference type="HAMAP-Rule" id="MF_00952"/>
    </source>
</evidence>
<dbReference type="Gene3D" id="1.10.290.10">
    <property type="entry name" value="Topoisomerase I, domain 4"/>
    <property type="match status" value="1"/>
</dbReference>
<dbReference type="InterPro" id="IPR006171">
    <property type="entry name" value="TOPRIM_dom"/>
</dbReference>
<dbReference type="InterPro" id="IPR013498">
    <property type="entry name" value="Topo_IA_Znf"/>
</dbReference>
<dbReference type="InterPro" id="IPR013826">
    <property type="entry name" value="Topo_IA_cen_sub3"/>
</dbReference>
<evidence type="ECO:0000256" key="4">
    <source>
        <dbReference type="ARBA" id="ARBA00022771"/>
    </source>
</evidence>
<evidence type="ECO:0000256" key="3">
    <source>
        <dbReference type="ARBA" id="ARBA00022723"/>
    </source>
</evidence>
<dbReference type="InterPro" id="IPR028612">
    <property type="entry name" value="Topoisom_1_IA"/>
</dbReference>
<feature type="site" description="Interaction with DNA" evidence="10">
    <location>
        <position position="155"/>
    </location>
</feature>
<dbReference type="InterPro" id="IPR034149">
    <property type="entry name" value="TOPRIM_TopoI"/>
</dbReference>
<dbReference type="InterPro" id="IPR023405">
    <property type="entry name" value="Topo_IA_core_domain"/>
</dbReference>
<dbReference type="GO" id="GO:0005694">
    <property type="term" value="C:chromosome"/>
    <property type="evidence" value="ECO:0007669"/>
    <property type="project" value="InterPro"/>
</dbReference>
<dbReference type="Gene3D" id="3.40.50.140">
    <property type="match status" value="1"/>
</dbReference>
<feature type="compositionally biased region" description="Acidic residues" evidence="11">
    <location>
        <begin position="745"/>
        <end position="758"/>
    </location>
</feature>
<dbReference type="EMBL" id="BLVP01000006">
    <property type="protein sequence ID" value="GFM36476.1"/>
    <property type="molecule type" value="Genomic_DNA"/>
</dbReference>
<dbReference type="Gene3D" id="2.70.20.10">
    <property type="entry name" value="Topoisomerase I, domain 3"/>
    <property type="match status" value="1"/>
</dbReference>
<evidence type="ECO:0000256" key="2">
    <source>
        <dbReference type="ARBA" id="ARBA00009446"/>
    </source>
</evidence>
<organism evidence="14 15">
    <name type="scientific">Desulfovibrio psychrotolerans</name>
    <dbReference type="NCBI Taxonomy" id="415242"/>
    <lineage>
        <taxon>Bacteria</taxon>
        <taxon>Pseudomonadati</taxon>
        <taxon>Thermodesulfobacteriota</taxon>
        <taxon>Desulfovibrionia</taxon>
        <taxon>Desulfovibrionales</taxon>
        <taxon>Desulfovibrionaceae</taxon>
        <taxon>Desulfovibrio</taxon>
    </lineage>
</organism>
<dbReference type="GO" id="GO:0003677">
    <property type="term" value="F:DNA binding"/>
    <property type="evidence" value="ECO:0007669"/>
    <property type="project" value="UniProtKB-KW"/>
</dbReference>
<evidence type="ECO:0000313" key="15">
    <source>
        <dbReference type="Proteomes" id="UP000503820"/>
    </source>
</evidence>
<keyword evidence="9 10" id="KW-0413">Isomerase</keyword>
<dbReference type="InterPro" id="IPR003601">
    <property type="entry name" value="Topo_IA_2"/>
</dbReference>
<dbReference type="SUPFAM" id="SSF56712">
    <property type="entry name" value="Prokaryotic type I DNA topoisomerase"/>
    <property type="match status" value="1"/>
</dbReference>
<evidence type="ECO:0000313" key="14">
    <source>
        <dbReference type="EMBL" id="GFM36476.1"/>
    </source>
</evidence>
<evidence type="ECO:0000256" key="6">
    <source>
        <dbReference type="ARBA" id="ARBA00022842"/>
    </source>
</evidence>
<comment type="function">
    <text evidence="10">Releases the supercoiling and torsional tension of DNA, which is introduced during the DNA replication and transcription, by transiently cleaving and rejoining one strand of the DNA duplex. Introduces a single-strand break via transesterification at a target site in duplex DNA. The scissile phosphodiester is attacked by the catalytic tyrosine of the enzyme, resulting in the formation of a DNA-(5'-phosphotyrosyl)-enzyme intermediate and the expulsion of a 3'-OH DNA strand. The free DNA strand then undergoes passage around the unbroken strand, thus removing DNA supercoils. Finally, in the religation step, the DNA 3'-OH attacks the covalent intermediate to expel the active-site tyrosine and restore the DNA phosphodiester backbone.</text>
</comment>
<feature type="site" description="Interaction with DNA" evidence="10">
    <location>
        <position position="33"/>
    </location>
</feature>
<dbReference type="InterPro" id="IPR013497">
    <property type="entry name" value="Topo_IA_cen"/>
</dbReference>
<dbReference type="PRINTS" id="PR00417">
    <property type="entry name" value="PRTPISMRASEI"/>
</dbReference>
<feature type="active site" description="O-(5'-phospho-DNA)-tyrosine intermediate" evidence="10">
    <location>
        <position position="299"/>
    </location>
</feature>
<evidence type="ECO:0000259" key="12">
    <source>
        <dbReference type="PROSITE" id="PS50880"/>
    </source>
</evidence>
<feature type="region of interest" description="Interaction with DNA" evidence="10">
    <location>
        <begin position="163"/>
        <end position="168"/>
    </location>
</feature>
<dbReference type="InterPro" id="IPR000380">
    <property type="entry name" value="Topo_IA"/>
</dbReference>
<proteinExistence type="inferred from homology"/>
<evidence type="ECO:0000256" key="5">
    <source>
        <dbReference type="ARBA" id="ARBA00022833"/>
    </source>
</evidence>
<feature type="site" description="Interaction with DNA" evidence="10">
    <location>
        <position position="140"/>
    </location>
</feature>
<feature type="site" description="Interaction with DNA" evidence="10">
    <location>
        <position position="143"/>
    </location>
</feature>
<dbReference type="Pfam" id="PF01751">
    <property type="entry name" value="Toprim"/>
    <property type="match status" value="1"/>
</dbReference>
<dbReference type="GO" id="GO:0003917">
    <property type="term" value="F:DNA topoisomerase type I (single strand cut, ATP-independent) activity"/>
    <property type="evidence" value="ECO:0007669"/>
    <property type="project" value="UniProtKB-UniRule"/>
</dbReference>
<dbReference type="GO" id="GO:0006265">
    <property type="term" value="P:DNA topological change"/>
    <property type="evidence" value="ECO:0007669"/>
    <property type="project" value="UniProtKB-UniRule"/>
</dbReference>
<evidence type="ECO:0000256" key="8">
    <source>
        <dbReference type="ARBA" id="ARBA00023125"/>
    </source>
</evidence>
<feature type="domain" description="Toprim" evidence="12">
    <location>
        <begin position="3"/>
        <end position="113"/>
    </location>
</feature>
<comment type="catalytic activity">
    <reaction evidence="1 10">
        <text>ATP-independent breakage of single-stranded DNA, followed by passage and rejoining.</text>
        <dbReference type="EC" id="5.6.2.1"/>
    </reaction>
</comment>
<keyword evidence="7 10" id="KW-0799">Topoisomerase</keyword>
<feature type="domain" description="Topo IA-type catalytic" evidence="13">
    <location>
        <begin position="129"/>
        <end position="554"/>
    </location>
</feature>
<dbReference type="Pfam" id="PF01131">
    <property type="entry name" value="Topoisom_bac"/>
    <property type="match status" value="1"/>
</dbReference>
<dbReference type="Gene3D" id="1.10.460.10">
    <property type="entry name" value="Topoisomerase I, domain 2"/>
    <property type="match status" value="1"/>
</dbReference>
<dbReference type="Proteomes" id="UP000503820">
    <property type="component" value="Unassembled WGS sequence"/>
</dbReference>
<dbReference type="SMART" id="SM00493">
    <property type="entry name" value="TOPRIM"/>
    <property type="match status" value="1"/>
</dbReference>
<feature type="site" description="Interaction with DNA" evidence="10">
    <location>
        <position position="139"/>
    </location>
</feature>
<evidence type="ECO:0000256" key="9">
    <source>
        <dbReference type="ARBA" id="ARBA00023235"/>
    </source>
</evidence>
<dbReference type="InterPro" id="IPR013825">
    <property type="entry name" value="Topo_IA_cen_sub2"/>
</dbReference>
<dbReference type="PANTHER" id="PTHR42785:SF1">
    <property type="entry name" value="DNA TOPOISOMERASE"/>
    <property type="match status" value="1"/>
</dbReference>
<dbReference type="CDD" id="cd00186">
    <property type="entry name" value="TOP1Ac"/>
    <property type="match status" value="1"/>
</dbReference>
<dbReference type="InterPro" id="IPR003602">
    <property type="entry name" value="Topo_IA_DNA-bd_dom"/>
</dbReference>
<evidence type="ECO:0000256" key="7">
    <source>
        <dbReference type="ARBA" id="ARBA00023029"/>
    </source>
</evidence>
<sequence>MGKDLIIVESPAKVKTIKKFLGRNYMVHASVGHVRDLPTKDLGVDEAKDFAPKYQVIQGKQKVVTALREAAAGADNVYLAPDPDREGEAIAWHVAELIRKENQNISRIQFNEITARAVREALQNPRPLNENLFDAQQARRVLDRLVGYKLSPLLWKKVKRGISAGRVQSVALRLIVDREAERHAFVPEEYWVLRAHLQAAVPPPFKAELHKVDGKKPVVGNADAAAAIETAIAGAPFIVDKVEEKKRLRQPQPPFITSTLQQMASQRLGYSAKRTMSIAQRLYEGVELGEQGTVALITYMRTDSVRIADEAQQAALALIADMYGKEYVPPKPRVFKTKSAAQDAHEAVRPVDVNLTPEMVQNLLPREQHSLYKLIWQRFMASQMAAAEFHDTTVTIAAASTQWRAKGERMLFPGFLAVSPQKGTENEELPKLEEGQTVQLTTLDKEQKFTQPPPRYSEASLVREMEERGIGRPSTYASIISTLLDRDYATLEEKHFVPTDLGRVVCEKLSRHFTTLMDVGFTAQMEDALDKVAEGEQNWVDLLKDFTRDFDPTLAKAADEMEAVKQGLATDVLCPECGKPMIIKFGKAGTFLACSGYPDCKSTTNFSRDEDGNIRITERPQEEPEKVGTCPDCGKDLIVKKARTGSRFIACTGYPDCKHTEPFSTGVACPRCATGMLVEKSSKRGKIFYSCNQYPKCDYAIWDWPVAEPCPQCESGILTVKTTKARGKHIACPEKSCRYTRSLGDDDNAEGGEASSEE</sequence>
<dbReference type="RefSeq" id="WP_174409149.1">
    <property type="nucleotide sequence ID" value="NZ_BLVP01000006.1"/>
</dbReference>
<evidence type="ECO:0000259" key="13">
    <source>
        <dbReference type="PROSITE" id="PS52039"/>
    </source>
</evidence>
<keyword evidence="8 10" id="KW-0238">DNA-binding</keyword>
<feature type="site" description="Interaction with DNA" evidence="10">
    <location>
        <position position="486"/>
    </location>
</feature>
<reference evidence="14 15" key="1">
    <citation type="submission" date="2020-05" db="EMBL/GenBank/DDBJ databases">
        <title>Draft genome sequence of Desulfovibrio psychrotolerans JS1T.</title>
        <authorList>
            <person name="Ueno A."/>
            <person name="Tamazawa S."/>
            <person name="Tamamura S."/>
            <person name="Murakami T."/>
            <person name="Kiyama T."/>
            <person name="Inomata H."/>
            <person name="Amano Y."/>
            <person name="Miyakawa K."/>
            <person name="Tamaki H."/>
            <person name="Naganuma T."/>
            <person name="Kaneko K."/>
        </authorList>
    </citation>
    <scope>NUCLEOTIDE SEQUENCE [LARGE SCALE GENOMIC DNA]</scope>
    <source>
        <strain evidence="14 15">JS1</strain>
    </source>
</reference>
<dbReference type="PANTHER" id="PTHR42785">
    <property type="entry name" value="DNA TOPOISOMERASE, TYPE IA, CORE"/>
    <property type="match status" value="1"/>
</dbReference>
<accession>A0A7J0BRZ0</accession>
<gene>
    <name evidence="10 14" type="primary">topA</name>
    <name evidence="14" type="ORF">DSM19430T_11600</name>
</gene>
<name>A0A7J0BRZ0_9BACT</name>
<dbReference type="EC" id="5.6.2.1" evidence="10"/>
<keyword evidence="6" id="KW-0460">Magnesium</keyword>
<dbReference type="NCBIfam" id="TIGR01051">
    <property type="entry name" value="topA_bact"/>
    <property type="match status" value="1"/>
</dbReference>
<dbReference type="Pfam" id="PF01396">
    <property type="entry name" value="Zn_ribbon_Top1"/>
    <property type="match status" value="4"/>
</dbReference>
<keyword evidence="15" id="KW-1185">Reference proteome</keyword>
<evidence type="ECO:0000256" key="1">
    <source>
        <dbReference type="ARBA" id="ARBA00000213"/>
    </source>
</evidence>
<protein>
    <recommendedName>
        <fullName evidence="10">DNA topoisomerase 1</fullName>
        <ecNumber evidence="10">5.6.2.1</ecNumber>
    </recommendedName>
    <alternativeName>
        <fullName evidence="10">DNA topoisomerase I</fullName>
    </alternativeName>
</protein>
<comment type="caution">
    <text evidence="14">The sequence shown here is derived from an EMBL/GenBank/DDBJ whole genome shotgun (WGS) entry which is preliminary data.</text>
</comment>
<feature type="region of interest" description="Disordered" evidence="11">
    <location>
        <begin position="739"/>
        <end position="758"/>
    </location>
</feature>
<evidence type="ECO:0000256" key="11">
    <source>
        <dbReference type="SAM" id="MobiDB-lite"/>
    </source>
</evidence>
<dbReference type="InterPro" id="IPR013824">
    <property type="entry name" value="Topo_IA_cen_sub1"/>
</dbReference>
<comment type="similarity">
    <text evidence="2 10">Belongs to the type IA topoisomerase family.</text>
</comment>
<dbReference type="PROSITE" id="PS52039">
    <property type="entry name" value="TOPO_IA_2"/>
    <property type="match status" value="1"/>
</dbReference>
<keyword evidence="4" id="KW-0863">Zinc-finger</keyword>
<dbReference type="SMART" id="SM00437">
    <property type="entry name" value="TOP1Ac"/>
    <property type="match status" value="1"/>
</dbReference>
<feature type="site" description="Interaction with DNA" evidence="10">
    <location>
        <position position="148"/>
    </location>
</feature>
<dbReference type="SUPFAM" id="SSF57783">
    <property type="entry name" value="Zinc beta-ribbon"/>
    <property type="match status" value="2"/>
</dbReference>
<dbReference type="Gene3D" id="3.30.65.10">
    <property type="entry name" value="Bacterial Topoisomerase I, domain 1"/>
    <property type="match status" value="3"/>
</dbReference>
<dbReference type="PROSITE" id="PS50880">
    <property type="entry name" value="TOPRIM"/>
    <property type="match status" value="1"/>
</dbReference>
<dbReference type="HAMAP" id="MF_00952">
    <property type="entry name" value="Topoisom_1_prok"/>
    <property type="match status" value="1"/>
</dbReference>
<keyword evidence="5" id="KW-0862">Zinc</keyword>
<dbReference type="GO" id="GO:0008270">
    <property type="term" value="F:zinc ion binding"/>
    <property type="evidence" value="ECO:0007669"/>
    <property type="project" value="UniProtKB-KW"/>
</dbReference>
<dbReference type="PROSITE" id="PS00396">
    <property type="entry name" value="TOPO_IA_1"/>
    <property type="match status" value="1"/>
</dbReference>
<dbReference type="AlphaFoldDB" id="A0A7J0BRZ0"/>
<keyword evidence="3" id="KW-0479">Metal-binding</keyword>
<dbReference type="InterPro" id="IPR005733">
    <property type="entry name" value="TopoI_bac-type"/>
</dbReference>
<feature type="site" description="Interaction with DNA" evidence="10">
    <location>
        <position position="301"/>
    </location>
</feature>
<dbReference type="CDD" id="cd03363">
    <property type="entry name" value="TOPRIM_TopoIA_TopoI"/>
    <property type="match status" value="1"/>
</dbReference>
<dbReference type="SMART" id="SM00436">
    <property type="entry name" value="TOP1Bc"/>
    <property type="match status" value="1"/>
</dbReference>
<comment type="subunit">
    <text evidence="10">Monomer.</text>
</comment>
<dbReference type="InterPro" id="IPR023406">
    <property type="entry name" value="Topo_IA_AS"/>
</dbReference>